<evidence type="ECO:0000256" key="1">
    <source>
        <dbReference type="ARBA" id="ARBA00008520"/>
    </source>
</evidence>
<dbReference type="Gene3D" id="3.40.190.10">
    <property type="entry name" value="Periplasmic binding protein-like II"/>
    <property type="match status" value="2"/>
</dbReference>
<dbReference type="RefSeq" id="WP_189327425.1">
    <property type="nucleotide sequence ID" value="NZ_BMPQ01000049.1"/>
</dbReference>
<evidence type="ECO:0000313" key="4">
    <source>
        <dbReference type="EMBL" id="GGL14450.1"/>
    </source>
</evidence>
<keyword evidence="5" id="KW-1185">Reference proteome</keyword>
<dbReference type="CDD" id="cd14747">
    <property type="entry name" value="PBP2_MalE"/>
    <property type="match status" value="1"/>
</dbReference>
<dbReference type="GO" id="GO:0055052">
    <property type="term" value="C:ATP-binding cassette (ABC) transporter complex, substrate-binding subunit-containing"/>
    <property type="evidence" value="ECO:0007669"/>
    <property type="project" value="TreeGrafter"/>
</dbReference>
<evidence type="ECO:0000256" key="2">
    <source>
        <dbReference type="ARBA" id="ARBA00022448"/>
    </source>
</evidence>
<evidence type="ECO:0000313" key="5">
    <source>
        <dbReference type="Proteomes" id="UP000637788"/>
    </source>
</evidence>
<evidence type="ECO:0000256" key="3">
    <source>
        <dbReference type="ARBA" id="ARBA00022729"/>
    </source>
</evidence>
<organism evidence="4 5">
    <name type="scientific">Streptomyces flaveus</name>
    <dbReference type="NCBI Taxonomy" id="66370"/>
    <lineage>
        <taxon>Bacteria</taxon>
        <taxon>Bacillati</taxon>
        <taxon>Actinomycetota</taxon>
        <taxon>Actinomycetes</taxon>
        <taxon>Kitasatosporales</taxon>
        <taxon>Streptomycetaceae</taxon>
        <taxon>Streptomyces</taxon>
        <taxon>Streptomyces aurantiacus group</taxon>
    </lineage>
</organism>
<comment type="caution">
    <text evidence="4">The sequence shown here is derived from an EMBL/GenBank/DDBJ whole genome shotgun (WGS) entry which is preliminary data.</text>
</comment>
<comment type="similarity">
    <text evidence="1">Belongs to the bacterial solute-binding protein 1 family.</text>
</comment>
<dbReference type="SUPFAM" id="SSF53850">
    <property type="entry name" value="Periplasmic binding protein-like II"/>
    <property type="match status" value="1"/>
</dbReference>
<accession>A0A917VU60</accession>
<protein>
    <submittedName>
        <fullName evidence="4">Sugar ABC transporter substrate-binding protein</fullName>
    </submittedName>
</protein>
<dbReference type="Pfam" id="PF13416">
    <property type="entry name" value="SBP_bac_8"/>
    <property type="match status" value="1"/>
</dbReference>
<keyword evidence="2" id="KW-0813">Transport</keyword>
<dbReference type="GO" id="GO:0042956">
    <property type="term" value="P:maltodextrin transmembrane transport"/>
    <property type="evidence" value="ECO:0007669"/>
    <property type="project" value="TreeGrafter"/>
</dbReference>
<reference evidence="4" key="2">
    <citation type="submission" date="2020-09" db="EMBL/GenBank/DDBJ databases">
        <authorList>
            <person name="Sun Q."/>
            <person name="Ohkuma M."/>
        </authorList>
    </citation>
    <scope>NUCLEOTIDE SEQUENCE</scope>
    <source>
        <strain evidence="4">JCM 3035</strain>
    </source>
</reference>
<dbReference type="Proteomes" id="UP000637788">
    <property type="component" value="Unassembled WGS sequence"/>
</dbReference>
<keyword evidence="3" id="KW-0732">Signal</keyword>
<reference evidence="4" key="1">
    <citation type="journal article" date="2014" name="Int. J. Syst. Evol. Microbiol.">
        <title>Complete genome sequence of Corynebacterium casei LMG S-19264T (=DSM 44701T), isolated from a smear-ripened cheese.</title>
        <authorList>
            <consortium name="US DOE Joint Genome Institute (JGI-PGF)"/>
            <person name="Walter F."/>
            <person name="Albersmeier A."/>
            <person name="Kalinowski J."/>
            <person name="Ruckert C."/>
        </authorList>
    </citation>
    <scope>NUCLEOTIDE SEQUENCE</scope>
    <source>
        <strain evidence="4">JCM 3035</strain>
    </source>
</reference>
<dbReference type="PANTHER" id="PTHR30061">
    <property type="entry name" value="MALTOSE-BINDING PERIPLASMIC PROTEIN"/>
    <property type="match status" value="1"/>
</dbReference>
<proteinExistence type="inferred from homology"/>
<dbReference type="AlphaFoldDB" id="A0A917VU60"/>
<name>A0A917VU60_9ACTN</name>
<dbReference type="GO" id="GO:0015768">
    <property type="term" value="P:maltose transport"/>
    <property type="evidence" value="ECO:0007669"/>
    <property type="project" value="TreeGrafter"/>
</dbReference>
<gene>
    <name evidence="4" type="primary">lacE</name>
    <name evidence="4" type="ORF">GCM10010094_89110</name>
</gene>
<dbReference type="PANTHER" id="PTHR30061:SF50">
    <property type="entry name" value="MALTOSE_MALTODEXTRIN-BINDING PERIPLASMIC PROTEIN"/>
    <property type="match status" value="1"/>
</dbReference>
<sequence length="430" mass="45405">MSTSHVSKALIGGLAATLVLAGCGRSDTQGGGGAAGAPVGNSPAKGEINVWAMGTEGERLPELAARFRKANPDAKVKVTAIPWQDYAKKVETAIASQDTPDATLVGSADLTNFASTGGLEQVPAGLVDTSSFYRGAAQSTTYDGGTYGVPWYVDTRVLFYRKDLAQAAGVSAPKTWKEYGPFLKALQKEGAKWGLALPTGVAASWQGVLPFMWQAGARLMNENSAEFTFDTPEALKGLEFYQSFFTSKTSTRNGAVSLGEIEPQFVAGSTAALISGPWETALLKGAGGADFVKDKVGVAPLPKGAKSNASFIGGGHWTVFKNAKNRDGAWKFIRWLSRPDVQQDWYELSGDLPAVQPAWSEGELKSDPTLAVFRSQLQTALPGPNVTTWKQIAAVIDAEIEKVAKGVSSPKAALERIQVKASAIGTGQTR</sequence>
<dbReference type="EMBL" id="BMPQ01000049">
    <property type="protein sequence ID" value="GGL14450.1"/>
    <property type="molecule type" value="Genomic_DNA"/>
</dbReference>
<dbReference type="InterPro" id="IPR006059">
    <property type="entry name" value="SBP"/>
</dbReference>
<dbReference type="GO" id="GO:1901982">
    <property type="term" value="F:maltose binding"/>
    <property type="evidence" value="ECO:0007669"/>
    <property type="project" value="TreeGrafter"/>
</dbReference>